<dbReference type="InterPro" id="IPR011992">
    <property type="entry name" value="EF-hand-dom_pair"/>
</dbReference>
<feature type="domain" description="F5/8 type C" evidence="2">
    <location>
        <begin position="753"/>
        <end position="906"/>
    </location>
</feature>
<comment type="caution">
    <text evidence="4">The sequence shown here is derived from an EMBL/GenBank/DDBJ whole genome shotgun (WGS) entry which is preliminary data.</text>
</comment>
<dbReference type="PROSITE" id="PS50022">
    <property type="entry name" value="FA58C_3"/>
    <property type="match status" value="1"/>
</dbReference>
<proteinExistence type="predicted"/>
<dbReference type="Gene3D" id="1.10.238.10">
    <property type="entry name" value="EF-hand"/>
    <property type="match status" value="1"/>
</dbReference>
<evidence type="ECO:0000259" key="3">
    <source>
        <dbReference type="PROSITE" id="PS50222"/>
    </source>
</evidence>
<dbReference type="PROSITE" id="PS00018">
    <property type="entry name" value="EF_HAND_1"/>
    <property type="match status" value="1"/>
</dbReference>
<name>A0A813ICW3_POLGL</name>
<dbReference type="InterPro" id="IPR002048">
    <property type="entry name" value="EF_hand_dom"/>
</dbReference>
<dbReference type="InterPro" id="IPR008979">
    <property type="entry name" value="Galactose-bd-like_sf"/>
</dbReference>
<dbReference type="PANTHER" id="PTHR24543">
    <property type="entry name" value="MULTICOPPER OXIDASE-RELATED"/>
    <property type="match status" value="1"/>
</dbReference>
<organism evidence="4 5">
    <name type="scientific">Polarella glacialis</name>
    <name type="common">Dinoflagellate</name>
    <dbReference type="NCBI Taxonomy" id="89957"/>
    <lineage>
        <taxon>Eukaryota</taxon>
        <taxon>Sar</taxon>
        <taxon>Alveolata</taxon>
        <taxon>Dinophyceae</taxon>
        <taxon>Suessiales</taxon>
        <taxon>Suessiaceae</taxon>
        <taxon>Polarella</taxon>
    </lineage>
</organism>
<dbReference type="EMBL" id="CAJNNW010007193">
    <property type="protein sequence ID" value="CAE8649063.1"/>
    <property type="molecule type" value="Genomic_DNA"/>
</dbReference>
<reference evidence="4" key="1">
    <citation type="submission" date="2021-02" db="EMBL/GenBank/DDBJ databases">
        <authorList>
            <person name="Dougan E. K."/>
            <person name="Rhodes N."/>
            <person name="Thang M."/>
            <person name="Chan C."/>
        </authorList>
    </citation>
    <scope>NUCLEOTIDE SEQUENCE</scope>
</reference>
<evidence type="ECO:0000259" key="2">
    <source>
        <dbReference type="PROSITE" id="PS50022"/>
    </source>
</evidence>
<feature type="domain" description="EF-hand" evidence="3">
    <location>
        <begin position="684"/>
        <end position="719"/>
    </location>
</feature>
<evidence type="ECO:0000313" key="4">
    <source>
        <dbReference type="EMBL" id="CAE8649063.1"/>
    </source>
</evidence>
<dbReference type="Proteomes" id="UP000626109">
    <property type="component" value="Unassembled WGS sequence"/>
</dbReference>
<dbReference type="CDD" id="cd00051">
    <property type="entry name" value="EFh"/>
    <property type="match status" value="1"/>
</dbReference>
<dbReference type="SUPFAM" id="SSF47473">
    <property type="entry name" value="EF-hand"/>
    <property type="match status" value="1"/>
</dbReference>
<gene>
    <name evidence="4" type="ORF">PGLA2088_LOCUS7094</name>
</gene>
<keyword evidence="1" id="KW-0106">Calcium</keyword>
<dbReference type="InterPro" id="IPR000421">
    <property type="entry name" value="FA58C"/>
</dbReference>
<dbReference type="Pfam" id="PF00754">
    <property type="entry name" value="F5_F8_type_C"/>
    <property type="match status" value="1"/>
</dbReference>
<evidence type="ECO:0000313" key="5">
    <source>
        <dbReference type="Proteomes" id="UP000626109"/>
    </source>
</evidence>
<dbReference type="InterPro" id="IPR018247">
    <property type="entry name" value="EF_Hand_1_Ca_BS"/>
</dbReference>
<accession>A0A813ICW3</accession>
<dbReference type="Gene3D" id="2.60.120.260">
    <property type="entry name" value="Galactose-binding domain-like"/>
    <property type="match status" value="1"/>
</dbReference>
<dbReference type="GO" id="GO:0005509">
    <property type="term" value="F:calcium ion binding"/>
    <property type="evidence" value="ECO:0007669"/>
    <property type="project" value="InterPro"/>
</dbReference>
<sequence>MKRSSSAGQKVRYASTAKKDPATWSSEVIGALCRRLPGGDTSLTAPCDVCGSVFWPCLCSTNQKFVRNSRHLRAPRVVECAENRRLNKYNFSGSDLRAATSIAGPLGNLRMVRLNSSANGMNRSRMQVLGTEDVVWDGSCHNQSFRTGSVVRRTGDKYVVTLDGEDEWSQDLRLTAEEIDTLLLIVDDELTVDRNNRVVKSVSVEFHSDEEAFQELELVQFPGCFLVRDVLCDGKAWQAGLRIGHVLSQLWGPTGDFDGSYRSWTKLDHQEHLPGPFTKVSHDQLGLLHGHGFGSLITAHLHKDSSTASLHMSSSGGNLFATAGKEKHADLCAMPWPCKLVFNALPPGWKAVCEVGPAGAASEEKLTLRALSQLAREDREATIRFVHPANDVISRSEYALRHEHVWEHELHQSRQNDVELLMNWATKSHLTPAQLEFAFNSLVKQLSGELKAFESDQAEVTEVLLLKAKRQMQVQAQLQTYPPPTGENRRNLEHQLELVQREMRAIFQQVPLFFLLELSQNCRAEPDEAEGPASKEKLVASKYGKHLKAAAAEDEAGDVRANVLKMLAKSSTASVLPATPTATLTTPAASGPAMRRSATAKQLEATNKAKARANSVLGVLGEQADHALQAARQGKLRTREFLNPADPDAEEANPEDTKANSLKDGQLSIKDFTAALSHAGMTWFSKEEIKRQFEGMDKDKSGFLTLGEVLKAAQRLAELLRLFKDFQLEQEASGQSTQDKQLTMTRFTTRLLLGDDLVGPPTRKVIPDDNITVSSCHRNRPEMGMGEMFRSRLDWSQAPWTADVEDKSPWIQWTLPGLRKITAVLTRGNPVKHSRCWVTSFRVEYAEEEPGRWIKVPGNFTANTDGAHAAWVVMPEPLLASRVRLYPISWVPESQGPSLRATLMGMMND</sequence>
<evidence type="ECO:0000256" key="1">
    <source>
        <dbReference type="ARBA" id="ARBA00022837"/>
    </source>
</evidence>
<dbReference type="SUPFAM" id="SSF49785">
    <property type="entry name" value="Galactose-binding domain-like"/>
    <property type="match status" value="1"/>
</dbReference>
<dbReference type="PROSITE" id="PS50222">
    <property type="entry name" value="EF_HAND_2"/>
    <property type="match status" value="1"/>
</dbReference>
<protein>
    <submittedName>
        <fullName evidence="4">Uncharacterized protein</fullName>
    </submittedName>
</protein>
<dbReference type="AlphaFoldDB" id="A0A813ICW3"/>